<dbReference type="PROSITE" id="PS00910">
    <property type="entry name" value="UPF0029"/>
    <property type="match status" value="1"/>
</dbReference>
<dbReference type="Pfam" id="PF01205">
    <property type="entry name" value="Impact_N"/>
    <property type="match status" value="1"/>
</dbReference>
<dbReference type="InterPro" id="IPR020568">
    <property type="entry name" value="Ribosomal_Su5_D2-typ_SF"/>
</dbReference>
<proteinExistence type="inferred from homology"/>
<dbReference type="InterPro" id="IPR001498">
    <property type="entry name" value="Impact_N"/>
</dbReference>
<dbReference type="GO" id="GO:0005737">
    <property type="term" value="C:cytoplasm"/>
    <property type="evidence" value="ECO:0007669"/>
    <property type="project" value="TreeGrafter"/>
</dbReference>
<evidence type="ECO:0000313" key="5">
    <source>
        <dbReference type="Proteomes" id="UP000824037"/>
    </source>
</evidence>
<reference evidence="4" key="2">
    <citation type="submission" date="2021-04" db="EMBL/GenBank/DDBJ databases">
        <authorList>
            <person name="Gilroy R."/>
        </authorList>
    </citation>
    <scope>NUCLEOTIDE SEQUENCE</scope>
    <source>
        <strain evidence="4">ChiGjej4B4-7305</strain>
    </source>
</reference>
<feature type="domain" description="Impact N-terminal" evidence="2">
    <location>
        <begin position="19"/>
        <end position="124"/>
    </location>
</feature>
<dbReference type="PANTHER" id="PTHR16301">
    <property type="entry name" value="IMPACT-RELATED"/>
    <property type="match status" value="1"/>
</dbReference>
<evidence type="ECO:0000259" key="3">
    <source>
        <dbReference type="Pfam" id="PF09186"/>
    </source>
</evidence>
<dbReference type="InterPro" id="IPR036956">
    <property type="entry name" value="Impact_N_sf"/>
</dbReference>
<protein>
    <submittedName>
        <fullName evidence="4">IMPACT family protein</fullName>
    </submittedName>
</protein>
<evidence type="ECO:0000259" key="2">
    <source>
        <dbReference type="Pfam" id="PF01205"/>
    </source>
</evidence>
<comment type="caution">
    <text evidence="4">The sequence shown here is derived from an EMBL/GenBank/DDBJ whole genome shotgun (WGS) entry which is preliminary data.</text>
</comment>
<dbReference type="EMBL" id="DXBY01000332">
    <property type="protein sequence ID" value="HIZ37966.1"/>
    <property type="molecule type" value="Genomic_DNA"/>
</dbReference>
<dbReference type="Pfam" id="PF09186">
    <property type="entry name" value="DUF1949"/>
    <property type="match status" value="1"/>
</dbReference>
<sequence>MPVAYRTIAGEAVAEIEAKRSVFRATLDRAGSEEEARAVIERVRAAHRDARHHCTAMVIGPQGRLQRTNDDGEPAGTAGSPMLEVLCGEGLSDVVAVVTRWFGGTLLGTGGLVRAYSDAVREAVRVARVVLREPVEVYQLAVPHAEAGRVEHELRSRGLELEVAYGAEAVLRFGVGPAEADGVAALVAQVTGGAGTVERVATGWADRLL</sequence>
<dbReference type="InterPro" id="IPR015269">
    <property type="entry name" value="UPF0029_Impact_C"/>
</dbReference>
<feature type="domain" description="UPF0029" evidence="3">
    <location>
        <begin position="140"/>
        <end position="193"/>
    </location>
</feature>
<dbReference type="Gene3D" id="3.30.230.30">
    <property type="entry name" value="Impact, N-terminal domain"/>
    <property type="match status" value="1"/>
</dbReference>
<accession>A0A9D2EII4</accession>
<dbReference type="InterPro" id="IPR020569">
    <property type="entry name" value="UPF0029_Impact_CS"/>
</dbReference>
<name>A0A9D2EII4_9MICO</name>
<dbReference type="GO" id="GO:0006446">
    <property type="term" value="P:regulation of translational initiation"/>
    <property type="evidence" value="ECO:0007669"/>
    <property type="project" value="TreeGrafter"/>
</dbReference>
<dbReference type="InterPro" id="IPR023582">
    <property type="entry name" value="Impact"/>
</dbReference>
<dbReference type="AlphaFoldDB" id="A0A9D2EII4"/>
<dbReference type="PANTHER" id="PTHR16301:SF20">
    <property type="entry name" value="IMPACT FAMILY MEMBER YIGZ"/>
    <property type="match status" value="1"/>
</dbReference>
<organism evidence="4 5">
    <name type="scientific">Candidatus Ruania gallistercoris</name>
    <dbReference type="NCBI Taxonomy" id="2838746"/>
    <lineage>
        <taxon>Bacteria</taxon>
        <taxon>Bacillati</taxon>
        <taxon>Actinomycetota</taxon>
        <taxon>Actinomycetes</taxon>
        <taxon>Micrococcales</taxon>
        <taxon>Ruaniaceae</taxon>
        <taxon>Ruania</taxon>
    </lineage>
</organism>
<reference evidence="4" key="1">
    <citation type="journal article" date="2021" name="PeerJ">
        <title>Extensive microbial diversity within the chicken gut microbiome revealed by metagenomics and culture.</title>
        <authorList>
            <person name="Gilroy R."/>
            <person name="Ravi A."/>
            <person name="Getino M."/>
            <person name="Pursley I."/>
            <person name="Horton D.L."/>
            <person name="Alikhan N.F."/>
            <person name="Baker D."/>
            <person name="Gharbi K."/>
            <person name="Hall N."/>
            <person name="Watson M."/>
            <person name="Adriaenssens E.M."/>
            <person name="Foster-Nyarko E."/>
            <person name="Jarju S."/>
            <person name="Secka A."/>
            <person name="Antonio M."/>
            <person name="Oren A."/>
            <person name="Chaudhuri R.R."/>
            <person name="La Ragione R."/>
            <person name="Hildebrand F."/>
            <person name="Pallen M.J."/>
        </authorList>
    </citation>
    <scope>NUCLEOTIDE SEQUENCE</scope>
    <source>
        <strain evidence="4">ChiGjej4B4-7305</strain>
    </source>
</reference>
<evidence type="ECO:0000313" key="4">
    <source>
        <dbReference type="EMBL" id="HIZ37966.1"/>
    </source>
</evidence>
<evidence type="ECO:0000256" key="1">
    <source>
        <dbReference type="ARBA" id="ARBA00007665"/>
    </source>
</evidence>
<dbReference type="Proteomes" id="UP000824037">
    <property type="component" value="Unassembled WGS sequence"/>
</dbReference>
<gene>
    <name evidence="4" type="ORF">H9815_19505</name>
</gene>
<comment type="similarity">
    <text evidence="1">Belongs to the IMPACT family.</text>
</comment>
<dbReference type="SUPFAM" id="SSF54211">
    <property type="entry name" value="Ribosomal protein S5 domain 2-like"/>
    <property type="match status" value="1"/>
</dbReference>